<dbReference type="FunFam" id="1.10.1170.10:FF:000002">
    <property type="entry name" value="Baculoviral IAP repeat containing 7"/>
    <property type="match status" value="1"/>
</dbReference>
<dbReference type="PROSITE" id="PS50089">
    <property type="entry name" value="ZF_RING_2"/>
    <property type="match status" value="1"/>
</dbReference>
<dbReference type="Gene3D" id="1.10.1170.10">
    <property type="entry name" value="Inhibitor Of Apoptosis Protein (2mihbC-IAP-1), Chain A"/>
    <property type="match status" value="3"/>
</dbReference>
<organism evidence="8 9">
    <name type="scientific">Galendromus occidentalis</name>
    <name type="common">western predatory mite</name>
    <dbReference type="NCBI Taxonomy" id="34638"/>
    <lineage>
        <taxon>Eukaryota</taxon>
        <taxon>Metazoa</taxon>
        <taxon>Ecdysozoa</taxon>
        <taxon>Arthropoda</taxon>
        <taxon>Chelicerata</taxon>
        <taxon>Arachnida</taxon>
        <taxon>Acari</taxon>
        <taxon>Parasitiformes</taxon>
        <taxon>Mesostigmata</taxon>
        <taxon>Gamasina</taxon>
        <taxon>Phytoseioidea</taxon>
        <taxon>Phytoseiidae</taxon>
        <taxon>Typhlodrominae</taxon>
        <taxon>Galendromus</taxon>
    </lineage>
</organism>
<proteinExistence type="inferred from homology"/>
<dbReference type="InterPro" id="IPR013083">
    <property type="entry name" value="Znf_RING/FYVE/PHD"/>
</dbReference>
<evidence type="ECO:0000256" key="3">
    <source>
        <dbReference type="ARBA" id="ARBA00022771"/>
    </source>
</evidence>
<keyword evidence="8" id="KW-1185">Reference proteome</keyword>
<evidence type="ECO:0000256" key="6">
    <source>
        <dbReference type="SAM" id="MobiDB-lite"/>
    </source>
</evidence>
<name>A0AAJ6VXF2_9ACAR</name>
<evidence type="ECO:0000259" key="7">
    <source>
        <dbReference type="PROSITE" id="PS50089"/>
    </source>
</evidence>
<gene>
    <name evidence="9" type="primary">LOC100904082</name>
</gene>
<dbReference type="PROSITE" id="PS01282">
    <property type="entry name" value="BIR_REPEAT_1"/>
    <property type="match status" value="1"/>
</dbReference>
<keyword evidence="4" id="KW-0862">Zinc</keyword>
<dbReference type="CDD" id="cd00022">
    <property type="entry name" value="BIR"/>
    <property type="match status" value="3"/>
</dbReference>
<dbReference type="GeneID" id="100904082"/>
<keyword evidence="2" id="KW-0479">Metal-binding</keyword>
<dbReference type="PANTHER" id="PTHR10044">
    <property type="entry name" value="INHIBITOR OF APOPTOSIS"/>
    <property type="match status" value="1"/>
</dbReference>
<dbReference type="KEGG" id="goe:100904082"/>
<dbReference type="Proteomes" id="UP000694867">
    <property type="component" value="Unplaced"/>
</dbReference>
<dbReference type="GO" id="GO:0005737">
    <property type="term" value="C:cytoplasm"/>
    <property type="evidence" value="ECO:0007669"/>
    <property type="project" value="TreeGrafter"/>
</dbReference>
<dbReference type="SUPFAM" id="SSF57924">
    <property type="entry name" value="Inhibitor of apoptosis (IAP) repeat"/>
    <property type="match status" value="3"/>
</dbReference>
<reference evidence="9" key="1">
    <citation type="submission" date="2025-08" db="UniProtKB">
        <authorList>
            <consortium name="RefSeq"/>
        </authorList>
    </citation>
    <scope>IDENTIFICATION</scope>
</reference>
<feature type="region of interest" description="Disordered" evidence="6">
    <location>
        <begin position="1"/>
        <end position="66"/>
    </location>
</feature>
<dbReference type="AlphaFoldDB" id="A0AAJ6VXF2"/>
<protein>
    <submittedName>
        <fullName evidence="9">Inhibitor of apoptosis</fullName>
    </submittedName>
</protein>
<accession>A0AAJ6VXF2</accession>
<evidence type="ECO:0000256" key="5">
    <source>
        <dbReference type="PROSITE-ProRule" id="PRU00175"/>
    </source>
</evidence>
<dbReference type="Gene3D" id="3.30.40.10">
    <property type="entry name" value="Zinc/RING finger domain, C3HC4 (zinc finger)"/>
    <property type="match status" value="1"/>
</dbReference>
<sequence>MAPGVAQTPASMHPTQEIIRPAKQVSPVTTPVSSPPPATVSTVNRSRKPNFQDEADRMRSFGSWPSTAPISKDKVARAGFYYLGSGLNVACPFCEVEIGDWHFNDVALRKHRERSPNCSYVLQRSLPDVPIDQIMRSPKKRLETFVDWPKPQIDPQRLVNAGFYYLKEGDKVRCAWCKGVIESWAPEDVPFDEHAKNFISCPFILNPPPYALCGEDECGLRSMCSTSKDPAPGSYPVGATPHVAPKHPHMVSSSSRMATFTTNSWPAEAKVKAVDLVEAGFFFLGMHDFTKCFSCDGGLCNWAEGDDPWVEHARWFPDCNFLKLNKGEPFIEKYRNLHQQMLNEAEVEAQSPEDPMDDTLRNELEFIMNSSDVEFFLKQGVPPQVVRMTLKKFMLDKGRGFAGPDELGAVLSQVVSFSKKAAPEAKRENNRVEEIPENMLCRVCMVHERGVVFLPCGHFVTCPSCAASVTECVMCRKPIVSTVRTFFS</sequence>
<dbReference type="GO" id="GO:0008270">
    <property type="term" value="F:zinc ion binding"/>
    <property type="evidence" value="ECO:0007669"/>
    <property type="project" value="UniProtKB-KW"/>
</dbReference>
<dbReference type="SMART" id="SM00238">
    <property type="entry name" value="BIR"/>
    <property type="match status" value="3"/>
</dbReference>
<evidence type="ECO:0000313" key="9">
    <source>
        <dbReference type="RefSeq" id="XP_003741968.1"/>
    </source>
</evidence>
<feature type="compositionally biased region" description="Basic and acidic residues" evidence="6">
    <location>
        <begin position="50"/>
        <end position="59"/>
    </location>
</feature>
<dbReference type="Pfam" id="PF00653">
    <property type="entry name" value="BIR"/>
    <property type="match status" value="3"/>
</dbReference>
<dbReference type="InterPro" id="IPR001370">
    <property type="entry name" value="BIR_rpt"/>
</dbReference>
<dbReference type="InterPro" id="IPR050784">
    <property type="entry name" value="IAP"/>
</dbReference>
<evidence type="ECO:0000256" key="2">
    <source>
        <dbReference type="ARBA" id="ARBA00022723"/>
    </source>
</evidence>
<evidence type="ECO:0000313" key="8">
    <source>
        <dbReference type="Proteomes" id="UP000694867"/>
    </source>
</evidence>
<evidence type="ECO:0000256" key="4">
    <source>
        <dbReference type="ARBA" id="ARBA00022833"/>
    </source>
</evidence>
<dbReference type="RefSeq" id="XP_003741968.1">
    <property type="nucleotide sequence ID" value="XM_003741920.1"/>
</dbReference>
<comment type="similarity">
    <text evidence="1">Belongs to the IAP family.</text>
</comment>
<evidence type="ECO:0000256" key="1">
    <source>
        <dbReference type="ARBA" id="ARBA00006672"/>
    </source>
</evidence>
<dbReference type="PANTHER" id="PTHR10044:SF139">
    <property type="entry name" value="DEATH-ASSOCIATED INHIBITOR OF APOPTOSIS 2"/>
    <property type="match status" value="1"/>
</dbReference>
<dbReference type="InterPro" id="IPR001841">
    <property type="entry name" value="Znf_RING"/>
</dbReference>
<dbReference type="Pfam" id="PF13920">
    <property type="entry name" value="zf-C3HC4_3"/>
    <property type="match status" value="1"/>
</dbReference>
<keyword evidence="3 5" id="KW-0863">Zinc-finger</keyword>
<feature type="domain" description="RING-type" evidence="7">
    <location>
        <begin position="441"/>
        <end position="476"/>
    </location>
</feature>
<dbReference type="GO" id="GO:0005634">
    <property type="term" value="C:nucleus"/>
    <property type="evidence" value="ECO:0007669"/>
    <property type="project" value="TreeGrafter"/>
</dbReference>
<dbReference type="PROSITE" id="PS50143">
    <property type="entry name" value="BIR_REPEAT_2"/>
    <property type="match status" value="3"/>
</dbReference>